<dbReference type="GO" id="GO:0009055">
    <property type="term" value="F:electron transfer activity"/>
    <property type="evidence" value="ECO:0007669"/>
    <property type="project" value="TreeGrafter"/>
</dbReference>
<dbReference type="Proteomes" id="UP000178222">
    <property type="component" value="Unassembled WGS sequence"/>
</dbReference>
<comment type="similarity">
    <text evidence="1">Belongs to the ArsC family.</text>
</comment>
<dbReference type="InterPro" id="IPR011911">
    <property type="entry name" value="GlrX_YruB"/>
</dbReference>
<dbReference type="NCBIfam" id="NF041212">
    <property type="entry name" value="Uxx_star"/>
    <property type="match status" value="1"/>
</dbReference>
<gene>
    <name evidence="3" type="ORF">A3J30_00400</name>
</gene>
<dbReference type="GO" id="GO:0045454">
    <property type="term" value="P:cell redox homeostasis"/>
    <property type="evidence" value="ECO:0007669"/>
    <property type="project" value="TreeGrafter"/>
</dbReference>
<dbReference type="InterPro" id="IPR036249">
    <property type="entry name" value="Thioredoxin-like_sf"/>
</dbReference>
<dbReference type="InterPro" id="IPR051548">
    <property type="entry name" value="Grx-like_ET"/>
</dbReference>
<dbReference type="PANTHER" id="PTHR34386:SF1">
    <property type="entry name" value="GLUTAREDOXIN-LIKE PROTEIN NRDH"/>
    <property type="match status" value="1"/>
</dbReference>
<dbReference type="Pfam" id="PF00462">
    <property type="entry name" value="Glutaredoxin"/>
    <property type="match status" value="1"/>
</dbReference>
<sequence>MANVIIYTTPTCVYCRAAKEFFQENGVQYEEKDVAKDEQARNDMVQKSGQLGVPVIDVGGEIVIGFDESRLKELLNIK</sequence>
<dbReference type="InterPro" id="IPR002109">
    <property type="entry name" value="Glutaredoxin"/>
</dbReference>
<evidence type="ECO:0000313" key="3">
    <source>
        <dbReference type="EMBL" id="OHA76481.1"/>
    </source>
</evidence>
<dbReference type="InterPro" id="IPR006660">
    <property type="entry name" value="Arsenate_reductase-like"/>
</dbReference>
<dbReference type="CDD" id="cd02976">
    <property type="entry name" value="NrdH"/>
    <property type="match status" value="1"/>
</dbReference>
<evidence type="ECO:0000256" key="1">
    <source>
        <dbReference type="PROSITE-ProRule" id="PRU01282"/>
    </source>
</evidence>
<reference evidence="3 4" key="1">
    <citation type="journal article" date="2016" name="Nat. Commun.">
        <title>Thousands of microbial genomes shed light on interconnected biogeochemical processes in an aquifer system.</title>
        <authorList>
            <person name="Anantharaman K."/>
            <person name="Brown C.T."/>
            <person name="Hug L.A."/>
            <person name="Sharon I."/>
            <person name="Castelle C.J."/>
            <person name="Probst A.J."/>
            <person name="Thomas B.C."/>
            <person name="Singh A."/>
            <person name="Wilkins M.J."/>
            <person name="Karaoz U."/>
            <person name="Brodie E.L."/>
            <person name="Williams K.H."/>
            <person name="Hubbard S.S."/>
            <person name="Banfield J.F."/>
        </authorList>
    </citation>
    <scope>NUCLEOTIDE SEQUENCE [LARGE SCALE GENOMIC DNA]</scope>
</reference>
<protein>
    <submittedName>
        <fullName evidence="3">NrdH-redoxin</fullName>
    </submittedName>
</protein>
<dbReference type="NCBIfam" id="TIGR02196">
    <property type="entry name" value="GlrX_YruB"/>
    <property type="match status" value="1"/>
</dbReference>
<dbReference type="AlphaFoldDB" id="A0A1G2RWN1"/>
<dbReference type="PROSITE" id="PS51353">
    <property type="entry name" value="ARSC"/>
    <property type="match status" value="1"/>
</dbReference>
<dbReference type="PROSITE" id="PS51354">
    <property type="entry name" value="GLUTAREDOXIN_2"/>
    <property type="match status" value="1"/>
</dbReference>
<feature type="domain" description="Glutaredoxin" evidence="2">
    <location>
        <begin position="4"/>
        <end position="63"/>
    </location>
</feature>
<evidence type="ECO:0000259" key="2">
    <source>
        <dbReference type="Pfam" id="PF00462"/>
    </source>
</evidence>
<proteinExistence type="inferred from homology"/>
<dbReference type="Gene3D" id="3.40.30.10">
    <property type="entry name" value="Glutaredoxin"/>
    <property type="match status" value="1"/>
</dbReference>
<name>A0A1G2RWN1_9BACT</name>
<dbReference type="EMBL" id="MHUL01000033">
    <property type="protein sequence ID" value="OHA76481.1"/>
    <property type="molecule type" value="Genomic_DNA"/>
</dbReference>
<dbReference type="SUPFAM" id="SSF52833">
    <property type="entry name" value="Thioredoxin-like"/>
    <property type="match status" value="1"/>
</dbReference>
<evidence type="ECO:0000313" key="4">
    <source>
        <dbReference type="Proteomes" id="UP000178222"/>
    </source>
</evidence>
<accession>A0A1G2RWN1</accession>
<comment type="caution">
    <text evidence="3">The sequence shown here is derived from an EMBL/GenBank/DDBJ whole genome shotgun (WGS) entry which is preliminary data.</text>
</comment>
<dbReference type="PANTHER" id="PTHR34386">
    <property type="entry name" value="GLUTAREDOXIN"/>
    <property type="match status" value="1"/>
</dbReference>
<organism evidence="3 4">
    <name type="scientific">Candidatus Wildermuthbacteria bacterium RIFCSPLOWO2_02_FULL_47_9c</name>
    <dbReference type="NCBI Taxonomy" id="1802466"/>
    <lineage>
        <taxon>Bacteria</taxon>
        <taxon>Candidatus Wildermuthiibacteriota</taxon>
    </lineage>
</organism>